<dbReference type="Proteomes" id="UP000002033">
    <property type="component" value="Chromosome"/>
</dbReference>
<dbReference type="KEGG" id="hdn:Hden_0639"/>
<accession>D8JSX5</accession>
<gene>
    <name evidence="2" type="ordered locus">Hden_0639</name>
</gene>
<evidence type="ECO:0000256" key="1">
    <source>
        <dbReference type="SAM" id="SignalP"/>
    </source>
</evidence>
<dbReference type="HOGENOM" id="CLU_1862457_0_0_5"/>
<evidence type="ECO:0000313" key="2">
    <source>
        <dbReference type="EMBL" id="ADJ22460.1"/>
    </source>
</evidence>
<feature type="signal peptide" evidence="1">
    <location>
        <begin position="1"/>
        <end position="20"/>
    </location>
</feature>
<organism evidence="2 3">
    <name type="scientific">Hyphomicrobium denitrificans (strain ATCC 51888 / DSM 1869 / NCIMB 11706 / TK 0415)</name>
    <dbReference type="NCBI Taxonomy" id="582899"/>
    <lineage>
        <taxon>Bacteria</taxon>
        <taxon>Pseudomonadati</taxon>
        <taxon>Pseudomonadota</taxon>
        <taxon>Alphaproteobacteria</taxon>
        <taxon>Hyphomicrobiales</taxon>
        <taxon>Hyphomicrobiaceae</taxon>
        <taxon>Hyphomicrobium</taxon>
    </lineage>
</organism>
<keyword evidence="1" id="KW-0732">Signal</keyword>
<feature type="chain" id="PRO_5003116318" description="DUF3617 family protein" evidence="1">
    <location>
        <begin position="21"/>
        <end position="137"/>
    </location>
</feature>
<dbReference type="RefSeq" id="WP_013214677.1">
    <property type="nucleotide sequence ID" value="NC_014313.1"/>
</dbReference>
<name>D8JSX5_HYPDA</name>
<dbReference type="STRING" id="582899.Hden_0639"/>
<sequence length="137" mass="14773" precursor="true">MLRSAVLAAGLCLISTAGYCADEKTSGAFVGEGIYSPTTGCKKLKDIESGKATPNIATYPLMLTQEGTRSWEGGCKFESIRETSANTFETKMQCSEGAEEYEETVTFTRLDADRIKVASDGEALVYERCKGLKGTVE</sequence>
<dbReference type="OrthoDB" id="7932092at2"/>
<reference evidence="3" key="1">
    <citation type="journal article" date="2011" name="J. Bacteriol.">
        <title>Genome sequences of eight morphologically diverse alphaproteobacteria.</title>
        <authorList>
            <consortium name="US DOE Joint Genome Institute"/>
            <person name="Brown P.J."/>
            <person name="Kysela D.T."/>
            <person name="Buechlein A."/>
            <person name="Hemmerich C."/>
            <person name="Brun Y.V."/>
        </authorList>
    </citation>
    <scope>NUCLEOTIDE SEQUENCE [LARGE SCALE GENOMIC DNA]</scope>
    <source>
        <strain evidence="3">ATCC 51888 / DSM 1869 / NCIB 11706 / TK 0415</strain>
    </source>
</reference>
<evidence type="ECO:0008006" key="4">
    <source>
        <dbReference type="Google" id="ProtNLM"/>
    </source>
</evidence>
<evidence type="ECO:0000313" key="3">
    <source>
        <dbReference type="Proteomes" id="UP000002033"/>
    </source>
</evidence>
<protein>
    <recommendedName>
        <fullName evidence="4">DUF3617 family protein</fullName>
    </recommendedName>
</protein>
<proteinExistence type="predicted"/>
<keyword evidence="3" id="KW-1185">Reference proteome</keyword>
<dbReference type="AlphaFoldDB" id="D8JSX5"/>
<dbReference type="EMBL" id="CP002083">
    <property type="protein sequence ID" value="ADJ22460.1"/>
    <property type="molecule type" value="Genomic_DNA"/>
</dbReference>